<evidence type="ECO:0008006" key="4">
    <source>
        <dbReference type="Google" id="ProtNLM"/>
    </source>
</evidence>
<accession>A0A8H6IUX3</accession>
<evidence type="ECO:0000313" key="2">
    <source>
        <dbReference type="EMBL" id="KAF6798725.1"/>
    </source>
</evidence>
<feature type="transmembrane region" description="Helical" evidence="1">
    <location>
        <begin position="86"/>
        <end position="103"/>
    </location>
</feature>
<dbReference type="Pfam" id="PF08592">
    <property type="entry name" value="Anthrone_oxy"/>
    <property type="match status" value="1"/>
</dbReference>
<dbReference type="AlphaFoldDB" id="A0A8H6IUX3"/>
<comment type="caution">
    <text evidence="2">The sequence shown here is derived from an EMBL/GenBank/DDBJ whole genome shotgun (WGS) entry which is preliminary data.</text>
</comment>
<dbReference type="Proteomes" id="UP000652219">
    <property type="component" value="Unassembled WGS sequence"/>
</dbReference>
<evidence type="ECO:0000313" key="3">
    <source>
        <dbReference type="Proteomes" id="UP000652219"/>
    </source>
</evidence>
<dbReference type="InterPro" id="IPR013901">
    <property type="entry name" value="Anthrone_oxy"/>
</dbReference>
<keyword evidence="1" id="KW-0472">Membrane</keyword>
<organism evidence="2 3">
    <name type="scientific">Colletotrichum sojae</name>
    <dbReference type="NCBI Taxonomy" id="2175907"/>
    <lineage>
        <taxon>Eukaryota</taxon>
        <taxon>Fungi</taxon>
        <taxon>Dikarya</taxon>
        <taxon>Ascomycota</taxon>
        <taxon>Pezizomycotina</taxon>
        <taxon>Sordariomycetes</taxon>
        <taxon>Hypocreomycetidae</taxon>
        <taxon>Glomerellales</taxon>
        <taxon>Glomerellaceae</taxon>
        <taxon>Colletotrichum</taxon>
        <taxon>Colletotrichum orchidearum species complex</taxon>
    </lineage>
</organism>
<proteinExistence type="predicted"/>
<evidence type="ECO:0000256" key="1">
    <source>
        <dbReference type="SAM" id="Phobius"/>
    </source>
</evidence>
<keyword evidence="1" id="KW-0812">Transmembrane</keyword>
<protein>
    <recommendedName>
        <fullName evidence="4">Anthrone oxygenase encC</fullName>
    </recommendedName>
</protein>
<keyword evidence="1" id="KW-1133">Transmembrane helix</keyword>
<gene>
    <name evidence="2" type="ORF">CSOJ01_12685</name>
</gene>
<name>A0A8H6IUX3_9PEZI</name>
<keyword evidence="3" id="KW-1185">Reference proteome</keyword>
<dbReference type="EMBL" id="WIGN01000335">
    <property type="protein sequence ID" value="KAF6798725.1"/>
    <property type="molecule type" value="Genomic_DNA"/>
</dbReference>
<sequence length="172" mass="19376">MTDEINWTRVLQLANLVGVAHLAGYHWASEQIAMYNILRLRDRDAIAEGWFRGWDFGRVYGPAMVTGTAAVFGFLAWKDGTQSPSFPYHLAASVLIGFVAPYTKFRVFPINDKLLAEHERMLSRGKKSDEQAEDTSFEQVLQWAAEWKRLDLHRQFLACAATVAGLIAAVKS</sequence>
<reference evidence="2 3" key="1">
    <citation type="journal article" date="2020" name="Phytopathology">
        <title>Genome Sequence Resources of Colletotrichum truncatum, C. plurivorum, C. musicola, and C. sojae: Four Species Pathogenic to Soybean (Glycine max).</title>
        <authorList>
            <person name="Rogerio F."/>
            <person name="Boufleur T.R."/>
            <person name="Ciampi-Guillardi M."/>
            <person name="Sukno S.A."/>
            <person name="Thon M.R."/>
            <person name="Massola Junior N.S."/>
            <person name="Baroncelli R."/>
        </authorList>
    </citation>
    <scope>NUCLEOTIDE SEQUENCE [LARGE SCALE GENOMIC DNA]</scope>
    <source>
        <strain evidence="2 3">LFN0009</strain>
    </source>
</reference>
<feature type="transmembrane region" description="Helical" evidence="1">
    <location>
        <begin position="59"/>
        <end position="77"/>
    </location>
</feature>